<protein>
    <submittedName>
        <fullName evidence="3">VCBS repeat protein</fullName>
    </submittedName>
</protein>
<dbReference type="Pfam" id="PF13517">
    <property type="entry name" value="FG-GAP_3"/>
    <property type="match status" value="3"/>
</dbReference>
<dbReference type="OrthoDB" id="877328at2"/>
<dbReference type="InterPro" id="IPR013517">
    <property type="entry name" value="FG-GAP"/>
</dbReference>
<dbReference type="InterPro" id="IPR028994">
    <property type="entry name" value="Integrin_alpha_N"/>
</dbReference>
<gene>
    <name evidence="3" type="ORF">C8N24_5228</name>
</gene>
<dbReference type="SUPFAM" id="SSF69318">
    <property type="entry name" value="Integrin alpha N-terminal domain"/>
    <property type="match status" value="1"/>
</dbReference>
<feature type="signal peptide" evidence="2">
    <location>
        <begin position="1"/>
        <end position="24"/>
    </location>
</feature>
<dbReference type="AlphaFoldDB" id="A0A660L1A2"/>
<dbReference type="Proteomes" id="UP000278962">
    <property type="component" value="Unassembled WGS sequence"/>
</dbReference>
<sequence length="512" mass="52350">MLKPLRWTCAVLAVSAVAAPPADAAFLQEIGSPFAVGSVPWGAVVADFNRDGRPDIVAINGGTGTASLLLRQTSGGFKTESTTAVAPATNWGAVADFNRDGWPDFAASGWDPGSASVSLRNPDNGFLPAPSTPVATGQLGSIAAADFNGDGLVDLAVGQYSANTVTILQQRVDGTFTPEGPALATGAGPRYIATGDFNGDARPDLAVTNAGSGTVTILLKQAGAGFLPEAGSPVAVGAIPWFVTAGDLNGDGRTDLAVANLGADTVTVLERGAAGGFTPSTIPVAGGPMGVTTADFNGDGRLDLAVTSHNANTVSVLLRQPAGTYVLDSGSAFATGANPATVVAADFNLDGKADLAVTNIGANSVTVLLNTTPDPVPPAPPAPPAPPTPTPSVNARLVLAWTVTKTSVKLNSATLRDLPAGGATVKVYCKTCKVSQTLRTTKRTLALKKLRNQRLKRKATFTVTVTAAGHNGLSFTRRVKNYGRTRKALRKTVKSPFTETRKCVSVVPGRRC</sequence>
<dbReference type="PANTHER" id="PTHR46580">
    <property type="entry name" value="SENSOR KINASE-RELATED"/>
    <property type="match status" value="1"/>
</dbReference>
<dbReference type="Gene3D" id="2.40.128.340">
    <property type="match status" value="1"/>
</dbReference>
<dbReference type="PANTHER" id="PTHR46580:SF2">
    <property type="entry name" value="MAM DOMAIN-CONTAINING PROTEIN"/>
    <property type="match status" value="1"/>
</dbReference>
<proteinExistence type="predicted"/>
<evidence type="ECO:0000313" key="3">
    <source>
        <dbReference type="EMBL" id="RKQ87208.1"/>
    </source>
</evidence>
<dbReference type="EMBL" id="RBIL01000002">
    <property type="protein sequence ID" value="RKQ87208.1"/>
    <property type="molecule type" value="Genomic_DNA"/>
</dbReference>
<keyword evidence="1 2" id="KW-0732">Signal</keyword>
<reference evidence="3 4" key="1">
    <citation type="submission" date="2018-10" db="EMBL/GenBank/DDBJ databases">
        <title>Genomic Encyclopedia of Archaeal and Bacterial Type Strains, Phase II (KMG-II): from individual species to whole genera.</title>
        <authorList>
            <person name="Goeker M."/>
        </authorList>
    </citation>
    <scope>NUCLEOTIDE SEQUENCE [LARGE SCALE GENOMIC DNA]</scope>
    <source>
        <strain evidence="3 4">DSM 14954</strain>
    </source>
</reference>
<feature type="chain" id="PRO_5024856946" evidence="2">
    <location>
        <begin position="25"/>
        <end position="512"/>
    </location>
</feature>
<dbReference type="RefSeq" id="WP_121255562.1">
    <property type="nucleotide sequence ID" value="NZ_RBIL01000002.1"/>
</dbReference>
<organism evidence="3 4">
    <name type="scientific">Solirubrobacter pauli</name>
    <dbReference type="NCBI Taxonomy" id="166793"/>
    <lineage>
        <taxon>Bacteria</taxon>
        <taxon>Bacillati</taxon>
        <taxon>Actinomycetota</taxon>
        <taxon>Thermoleophilia</taxon>
        <taxon>Solirubrobacterales</taxon>
        <taxon>Solirubrobacteraceae</taxon>
        <taxon>Solirubrobacter</taxon>
    </lineage>
</organism>
<name>A0A660L1A2_9ACTN</name>
<evidence type="ECO:0000256" key="1">
    <source>
        <dbReference type="ARBA" id="ARBA00022729"/>
    </source>
</evidence>
<accession>A0A660L1A2</accession>
<dbReference type="Gene3D" id="2.130.10.130">
    <property type="entry name" value="Integrin alpha, N-terminal"/>
    <property type="match status" value="2"/>
</dbReference>
<evidence type="ECO:0000313" key="4">
    <source>
        <dbReference type="Proteomes" id="UP000278962"/>
    </source>
</evidence>
<evidence type="ECO:0000256" key="2">
    <source>
        <dbReference type="SAM" id="SignalP"/>
    </source>
</evidence>
<keyword evidence="4" id="KW-1185">Reference proteome</keyword>
<comment type="caution">
    <text evidence="3">The sequence shown here is derived from an EMBL/GenBank/DDBJ whole genome shotgun (WGS) entry which is preliminary data.</text>
</comment>